<evidence type="ECO:0000313" key="4">
    <source>
        <dbReference type="Proteomes" id="UP000001876"/>
    </source>
</evidence>
<evidence type="ECO:0000259" key="2">
    <source>
        <dbReference type="Pfam" id="PF01789"/>
    </source>
</evidence>
<dbReference type="SUPFAM" id="SSF55724">
    <property type="entry name" value="Mog1p/PsbP-like"/>
    <property type="match status" value="1"/>
</dbReference>
<dbReference type="GeneID" id="9684716"/>
<dbReference type="Pfam" id="PF01789">
    <property type="entry name" value="PsbP"/>
    <property type="match status" value="1"/>
</dbReference>
<organism evidence="4">
    <name type="scientific">Micromonas pusilla (strain CCMP1545)</name>
    <name type="common">Picoplanktonic green alga</name>
    <dbReference type="NCBI Taxonomy" id="564608"/>
    <lineage>
        <taxon>Eukaryota</taxon>
        <taxon>Viridiplantae</taxon>
        <taxon>Chlorophyta</taxon>
        <taxon>Mamiellophyceae</taxon>
        <taxon>Mamiellales</taxon>
        <taxon>Mamiellaceae</taxon>
        <taxon>Micromonas</taxon>
    </lineage>
</organism>
<gene>
    <name evidence="3" type="ORF">MICPUCDRAFT_58991</name>
</gene>
<evidence type="ECO:0000313" key="3">
    <source>
        <dbReference type="EMBL" id="EEH56408.1"/>
    </source>
</evidence>
<dbReference type="GO" id="GO:0005509">
    <property type="term" value="F:calcium ion binding"/>
    <property type="evidence" value="ECO:0007669"/>
    <property type="project" value="InterPro"/>
</dbReference>
<feature type="compositionally biased region" description="Low complexity" evidence="1">
    <location>
        <begin position="25"/>
        <end position="39"/>
    </location>
</feature>
<dbReference type="InterPro" id="IPR002683">
    <property type="entry name" value="PsbP_C"/>
</dbReference>
<feature type="compositionally biased region" description="Low complexity" evidence="1">
    <location>
        <begin position="1"/>
        <end position="18"/>
    </location>
</feature>
<dbReference type="GO" id="GO:0019898">
    <property type="term" value="C:extrinsic component of membrane"/>
    <property type="evidence" value="ECO:0007669"/>
    <property type="project" value="InterPro"/>
</dbReference>
<dbReference type="AlphaFoldDB" id="C1MUZ4"/>
<dbReference type="KEGG" id="mpp:MICPUCDRAFT_58991"/>
<sequence>MSSSSALARGGVARVAAARPRRASSRAPASSRRATTTSAISKNDADAAPPPSRRDVLLAAAATAATLASSAPSPARADAPTSVVAFEGVANERWTKVPVAVSLPSAWQSRPGQRAKQTKFMMYTDTYGPNYRYTDALPKFVDADGGVVADFIACSVQSRGGQESVTDLGPIGNVDAKVAFGVDVEDIALAETAGSNVRKDAGKQTYYEWDLDVPNGSKVLLSACISGGGLYVLSIAASEAQWKRAGEELKRTRASFAVPVAAESTTDISNRIYNNASAGGFK</sequence>
<proteinExistence type="predicted"/>
<keyword evidence="4" id="KW-1185">Reference proteome</keyword>
<dbReference type="RefSeq" id="XP_003059276.1">
    <property type="nucleotide sequence ID" value="XM_003059230.1"/>
</dbReference>
<dbReference type="GO" id="GO:0009654">
    <property type="term" value="C:photosystem II oxygen evolving complex"/>
    <property type="evidence" value="ECO:0007669"/>
    <property type="project" value="InterPro"/>
</dbReference>
<feature type="region of interest" description="Disordered" evidence="1">
    <location>
        <begin position="1"/>
        <end position="53"/>
    </location>
</feature>
<evidence type="ECO:0000256" key="1">
    <source>
        <dbReference type="SAM" id="MobiDB-lite"/>
    </source>
</evidence>
<protein>
    <submittedName>
        <fullName evidence="3">Predicted protein</fullName>
    </submittedName>
</protein>
<dbReference type="GO" id="GO:0015979">
    <property type="term" value="P:photosynthesis"/>
    <property type="evidence" value="ECO:0007669"/>
    <property type="project" value="InterPro"/>
</dbReference>
<name>C1MUZ4_MICPC</name>
<reference evidence="3 4" key="1">
    <citation type="journal article" date="2009" name="Science">
        <title>Green evolution and dynamic adaptations revealed by genomes of the marine picoeukaryotes Micromonas.</title>
        <authorList>
            <person name="Worden A.Z."/>
            <person name="Lee J.H."/>
            <person name="Mock T."/>
            <person name="Rouze P."/>
            <person name="Simmons M.P."/>
            <person name="Aerts A.L."/>
            <person name="Allen A.E."/>
            <person name="Cuvelier M.L."/>
            <person name="Derelle E."/>
            <person name="Everett M.V."/>
            <person name="Foulon E."/>
            <person name="Grimwood J."/>
            <person name="Gundlach H."/>
            <person name="Henrissat B."/>
            <person name="Napoli C."/>
            <person name="McDonald S.M."/>
            <person name="Parker M.S."/>
            <person name="Rombauts S."/>
            <person name="Salamov A."/>
            <person name="Von Dassow P."/>
            <person name="Badger J.H."/>
            <person name="Coutinho P.M."/>
            <person name="Demir E."/>
            <person name="Dubchak I."/>
            <person name="Gentemann C."/>
            <person name="Eikrem W."/>
            <person name="Gready J.E."/>
            <person name="John U."/>
            <person name="Lanier W."/>
            <person name="Lindquist E.A."/>
            <person name="Lucas S."/>
            <person name="Mayer K.F."/>
            <person name="Moreau H."/>
            <person name="Not F."/>
            <person name="Otillar R."/>
            <person name="Panaud O."/>
            <person name="Pangilinan J."/>
            <person name="Paulsen I."/>
            <person name="Piegu B."/>
            <person name="Poliakov A."/>
            <person name="Robbens S."/>
            <person name="Schmutz J."/>
            <person name="Toulza E."/>
            <person name="Wyss T."/>
            <person name="Zelensky A."/>
            <person name="Zhou K."/>
            <person name="Armbrust E.V."/>
            <person name="Bhattacharya D."/>
            <person name="Goodenough U.W."/>
            <person name="Van de Peer Y."/>
            <person name="Grigoriev I.V."/>
        </authorList>
    </citation>
    <scope>NUCLEOTIDE SEQUENCE [LARGE SCALE GENOMIC DNA]</scope>
    <source>
        <strain evidence="3 4">CCMP1545</strain>
    </source>
</reference>
<dbReference type="OrthoDB" id="10515045at2759"/>
<dbReference type="OMA" id="GPNYRYT"/>
<dbReference type="Proteomes" id="UP000001876">
    <property type="component" value="Unassembled WGS sequence"/>
</dbReference>
<feature type="domain" description="PsbP C-terminal" evidence="2">
    <location>
        <begin position="156"/>
        <end position="258"/>
    </location>
</feature>
<dbReference type="InterPro" id="IPR016123">
    <property type="entry name" value="Mog1/PsbP_a/b/a-sand"/>
</dbReference>
<dbReference type="Gene3D" id="3.40.1000.10">
    <property type="entry name" value="Mog1/PsbP, alpha/beta/alpha sandwich"/>
    <property type="match status" value="1"/>
</dbReference>
<dbReference type="PROSITE" id="PS51318">
    <property type="entry name" value="TAT"/>
    <property type="match status" value="1"/>
</dbReference>
<accession>C1MUZ4</accession>
<dbReference type="EMBL" id="GG663740">
    <property type="protein sequence ID" value="EEH56408.1"/>
    <property type="molecule type" value="Genomic_DNA"/>
</dbReference>
<dbReference type="InterPro" id="IPR006311">
    <property type="entry name" value="TAT_signal"/>
</dbReference>